<organism evidence="2 3">
    <name type="scientific">Fictibacillus phosphorivorans</name>
    <dbReference type="NCBI Taxonomy" id="1221500"/>
    <lineage>
        <taxon>Bacteria</taxon>
        <taxon>Bacillati</taxon>
        <taxon>Bacillota</taxon>
        <taxon>Bacilli</taxon>
        <taxon>Bacillales</taxon>
        <taxon>Fictibacillaceae</taxon>
        <taxon>Fictibacillus</taxon>
    </lineage>
</organism>
<name>A0A163RVX7_9BACL</name>
<accession>A0A163RVX7</accession>
<proteinExistence type="predicted"/>
<keyword evidence="3" id="KW-1185">Reference proteome</keyword>
<dbReference type="OrthoDB" id="2963116at2"/>
<protein>
    <submittedName>
        <fullName evidence="2">Uncharacterized protein</fullName>
    </submittedName>
</protein>
<sequence length="238" mass="26837">MKNRYRMVIFASAALLTVGVFNYNDFESKAKATEQSAPLKEKNEFISEKHKDNKIKTSIISSQRQSESEKQRLNTDNGIEKEQSPLNQQAKKSETKPAATQPEENKSETQHKIVQAQTNMPDTKVIDGYTYVNLMDRADVNLMDLVNIAKKHDATLYAIEFSDCFAMFDNTSNEAIMLFSTGSRSVSIEKVDILYDMHPSIKNQIQGVVETGEETVVKIGEHESYHISKEGGNITISF</sequence>
<dbReference type="AlphaFoldDB" id="A0A163RVX7"/>
<reference evidence="3" key="1">
    <citation type="submission" date="2016-01" db="EMBL/GenBank/DDBJ databases">
        <title>Draft genome of Chromobacterium sp. F49.</title>
        <authorList>
            <person name="Hong K.W."/>
        </authorList>
    </citation>
    <scope>NUCLEOTIDE SEQUENCE [LARGE SCALE GENOMIC DNA]</scope>
    <source>
        <strain evidence="3">P7IIIA</strain>
    </source>
</reference>
<dbReference type="RefSeq" id="WP_066238723.1">
    <property type="nucleotide sequence ID" value="NZ_LRFC01000008.1"/>
</dbReference>
<feature type="compositionally biased region" description="Basic and acidic residues" evidence="1">
    <location>
        <begin position="66"/>
        <end position="83"/>
    </location>
</feature>
<evidence type="ECO:0000256" key="1">
    <source>
        <dbReference type="SAM" id="MobiDB-lite"/>
    </source>
</evidence>
<gene>
    <name evidence="2" type="ORF">AWM68_18025</name>
</gene>
<dbReference type="Proteomes" id="UP000076567">
    <property type="component" value="Unassembled WGS sequence"/>
</dbReference>
<evidence type="ECO:0000313" key="2">
    <source>
        <dbReference type="EMBL" id="KZE67672.1"/>
    </source>
</evidence>
<evidence type="ECO:0000313" key="3">
    <source>
        <dbReference type="Proteomes" id="UP000076567"/>
    </source>
</evidence>
<dbReference type="EMBL" id="LRFC01000008">
    <property type="protein sequence ID" value="KZE67672.1"/>
    <property type="molecule type" value="Genomic_DNA"/>
</dbReference>
<comment type="caution">
    <text evidence="2">The sequence shown here is derived from an EMBL/GenBank/DDBJ whole genome shotgun (WGS) entry which is preliminary data.</text>
</comment>
<feature type="region of interest" description="Disordered" evidence="1">
    <location>
        <begin position="31"/>
        <end position="117"/>
    </location>
</feature>
<feature type="compositionally biased region" description="Basic and acidic residues" evidence="1">
    <location>
        <begin position="39"/>
        <end position="55"/>
    </location>
</feature>